<dbReference type="SUPFAM" id="SSF51445">
    <property type="entry name" value="(Trans)glycosidases"/>
    <property type="match status" value="1"/>
</dbReference>
<proteinExistence type="predicted"/>
<dbReference type="AlphaFoldDB" id="A0A9D4LZE1"/>
<dbReference type="Proteomes" id="UP000828390">
    <property type="component" value="Unassembled WGS sequence"/>
</dbReference>
<comment type="caution">
    <text evidence="1">The sequence shown here is derived from an EMBL/GenBank/DDBJ whole genome shotgun (WGS) entry which is preliminary data.</text>
</comment>
<reference evidence="1" key="1">
    <citation type="journal article" date="2019" name="bioRxiv">
        <title>The Genome of the Zebra Mussel, Dreissena polymorpha: A Resource for Invasive Species Research.</title>
        <authorList>
            <person name="McCartney M.A."/>
            <person name="Auch B."/>
            <person name="Kono T."/>
            <person name="Mallez S."/>
            <person name="Zhang Y."/>
            <person name="Obille A."/>
            <person name="Becker A."/>
            <person name="Abrahante J.E."/>
            <person name="Garbe J."/>
            <person name="Badalamenti J.P."/>
            <person name="Herman A."/>
            <person name="Mangelson H."/>
            <person name="Liachko I."/>
            <person name="Sullivan S."/>
            <person name="Sone E.D."/>
            <person name="Koren S."/>
            <person name="Silverstein K.A.T."/>
            <person name="Beckman K.B."/>
            <person name="Gohl D.M."/>
        </authorList>
    </citation>
    <scope>NUCLEOTIDE SEQUENCE</scope>
    <source>
        <strain evidence="1">Duluth1</strain>
        <tissue evidence="1">Whole animal</tissue>
    </source>
</reference>
<gene>
    <name evidence="1" type="ORF">DPMN_030150</name>
</gene>
<organism evidence="1 2">
    <name type="scientific">Dreissena polymorpha</name>
    <name type="common">Zebra mussel</name>
    <name type="synonym">Mytilus polymorpha</name>
    <dbReference type="NCBI Taxonomy" id="45954"/>
    <lineage>
        <taxon>Eukaryota</taxon>
        <taxon>Metazoa</taxon>
        <taxon>Spiralia</taxon>
        <taxon>Lophotrochozoa</taxon>
        <taxon>Mollusca</taxon>
        <taxon>Bivalvia</taxon>
        <taxon>Autobranchia</taxon>
        <taxon>Heteroconchia</taxon>
        <taxon>Euheterodonta</taxon>
        <taxon>Imparidentia</taxon>
        <taxon>Neoheterodontei</taxon>
        <taxon>Myida</taxon>
        <taxon>Dreissenoidea</taxon>
        <taxon>Dreissenidae</taxon>
        <taxon>Dreissena</taxon>
    </lineage>
</organism>
<name>A0A9D4LZE1_DREPO</name>
<reference evidence="1" key="2">
    <citation type="submission" date="2020-11" db="EMBL/GenBank/DDBJ databases">
        <authorList>
            <person name="McCartney M.A."/>
            <person name="Auch B."/>
            <person name="Kono T."/>
            <person name="Mallez S."/>
            <person name="Becker A."/>
            <person name="Gohl D.M."/>
            <person name="Silverstein K.A.T."/>
            <person name="Koren S."/>
            <person name="Bechman K.B."/>
            <person name="Herman A."/>
            <person name="Abrahante J.E."/>
            <person name="Garbe J."/>
        </authorList>
    </citation>
    <scope>NUCLEOTIDE SEQUENCE</scope>
    <source>
        <strain evidence="1">Duluth1</strain>
        <tissue evidence="1">Whole animal</tissue>
    </source>
</reference>
<dbReference type="Gene3D" id="3.20.20.80">
    <property type="entry name" value="Glycosidases"/>
    <property type="match status" value="1"/>
</dbReference>
<sequence length="126" mass="14542">MTQATNLYFDHPQEPDPEERGLYWATRFTDTRKVFDFRPDALYDNIREDRSGNPQSKQDICGEDMSKCTLLEKPENVLGRFPTNLSRSFTCAPLSTLSIPLLLSSQQFEYVTMRKLLCETNVGILK</sequence>
<dbReference type="EMBL" id="JAIWYP010000002">
    <property type="protein sequence ID" value="KAH3867025.1"/>
    <property type="molecule type" value="Genomic_DNA"/>
</dbReference>
<accession>A0A9D4LZE1</accession>
<evidence type="ECO:0000313" key="2">
    <source>
        <dbReference type="Proteomes" id="UP000828390"/>
    </source>
</evidence>
<protein>
    <submittedName>
        <fullName evidence="1">Uncharacterized protein</fullName>
    </submittedName>
</protein>
<dbReference type="InterPro" id="IPR017853">
    <property type="entry name" value="GH"/>
</dbReference>
<evidence type="ECO:0000313" key="1">
    <source>
        <dbReference type="EMBL" id="KAH3867025.1"/>
    </source>
</evidence>
<keyword evidence="2" id="KW-1185">Reference proteome</keyword>